<proteinExistence type="predicted"/>
<dbReference type="InterPro" id="IPR007460">
    <property type="entry name" value="BrnT_toxin"/>
</dbReference>
<sequence length="96" mass="11480">MNYAFFEWDDVKDAYNQQKHDVSFTEAQEAFFDEDRITAVDKSHSNLVETRYYCIGKIERGVVTVRFTFRNQNIRIIGAGFWRKGKKDYEEKNCIH</sequence>
<gene>
    <name evidence="1" type="ORF">A2519_07070</name>
</gene>
<comment type="caution">
    <text evidence="1">The sequence shown here is derived from an EMBL/GenBank/DDBJ whole genome shotgun (WGS) entry which is preliminary data.</text>
</comment>
<evidence type="ECO:0008006" key="3">
    <source>
        <dbReference type="Google" id="ProtNLM"/>
    </source>
</evidence>
<name>A0A1F7F153_UNCRA</name>
<evidence type="ECO:0000313" key="2">
    <source>
        <dbReference type="Proteomes" id="UP000179243"/>
    </source>
</evidence>
<dbReference type="Proteomes" id="UP000179243">
    <property type="component" value="Unassembled WGS sequence"/>
</dbReference>
<dbReference type="Gene3D" id="3.10.450.530">
    <property type="entry name" value="Ribonuclease toxin, BrnT, of type II toxin-antitoxin system"/>
    <property type="match status" value="1"/>
</dbReference>
<evidence type="ECO:0000313" key="1">
    <source>
        <dbReference type="EMBL" id="OGK00226.1"/>
    </source>
</evidence>
<dbReference type="AlphaFoldDB" id="A0A1F7F153"/>
<dbReference type="EMBL" id="MFYX01000151">
    <property type="protein sequence ID" value="OGK00226.1"/>
    <property type="molecule type" value="Genomic_DNA"/>
</dbReference>
<accession>A0A1F7F153</accession>
<organism evidence="1 2">
    <name type="scientific">Candidatus Raymondbacteria bacterium RIFOXYD12_FULL_49_13</name>
    <dbReference type="NCBI Taxonomy" id="1817890"/>
    <lineage>
        <taxon>Bacteria</taxon>
        <taxon>Raymondiibacteriota</taxon>
    </lineage>
</organism>
<reference evidence="1 2" key="1">
    <citation type="journal article" date="2016" name="Nat. Commun.">
        <title>Thousands of microbial genomes shed light on interconnected biogeochemical processes in an aquifer system.</title>
        <authorList>
            <person name="Anantharaman K."/>
            <person name="Brown C.T."/>
            <person name="Hug L.A."/>
            <person name="Sharon I."/>
            <person name="Castelle C.J."/>
            <person name="Probst A.J."/>
            <person name="Thomas B.C."/>
            <person name="Singh A."/>
            <person name="Wilkins M.J."/>
            <person name="Karaoz U."/>
            <person name="Brodie E.L."/>
            <person name="Williams K.H."/>
            <person name="Hubbard S.S."/>
            <person name="Banfield J.F."/>
        </authorList>
    </citation>
    <scope>NUCLEOTIDE SEQUENCE [LARGE SCALE GENOMIC DNA]</scope>
</reference>
<dbReference type="Pfam" id="PF04365">
    <property type="entry name" value="BrnT_toxin"/>
    <property type="match status" value="1"/>
</dbReference>
<dbReference type="InterPro" id="IPR038573">
    <property type="entry name" value="BrnT_sf"/>
</dbReference>
<protein>
    <recommendedName>
        <fullName evidence="3">BrnT family toxin</fullName>
    </recommendedName>
</protein>